<dbReference type="RefSeq" id="WP_301639763.1">
    <property type="nucleotide sequence ID" value="NZ_JAUEII010000016.1"/>
</dbReference>
<name>A0ABT7X5X3_9BACE</name>
<keyword evidence="3" id="KW-1185">Reference proteome</keyword>
<protein>
    <submittedName>
        <fullName evidence="2">SprT-like domain-containing protein</fullName>
    </submittedName>
</protein>
<feature type="domain" description="SprT-like" evidence="1">
    <location>
        <begin position="12"/>
        <end position="106"/>
    </location>
</feature>
<dbReference type="EMBL" id="JAUEII010000016">
    <property type="protein sequence ID" value="MDN0049462.1"/>
    <property type="molecule type" value="Genomic_DNA"/>
</dbReference>
<dbReference type="Pfam" id="PF10263">
    <property type="entry name" value="SprT-like"/>
    <property type="match status" value="1"/>
</dbReference>
<dbReference type="InterPro" id="IPR006640">
    <property type="entry name" value="SprT-like_domain"/>
</dbReference>
<reference evidence="2" key="1">
    <citation type="submission" date="2023-06" db="EMBL/GenBank/DDBJ databases">
        <authorList>
            <person name="Zeman M."/>
            <person name="Kubasova T."/>
            <person name="Jahodarova E."/>
            <person name="Nykrynova M."/>
            <person name="Rychlik I."/>
        </authorList>
    </citation>
    <scope>NUCLEOTIDE SEQUENCE</scope>
    <source>
        <strain evidence="2">84_SSukc20</strain>
    </source>
</reference>
<comment type="caution">
    <text evidence="2">The sequence shown here is derived from an EMBL/GenBank/DDBJ whole genome shotgun (WGS) entry which is preliminary data.</text>
</comment>
<evidence type="ECO:0000259" key="1">
    <source>
        <dbReference type="Pfam" id="PF10263"/>
    </source>
</evidence>
<organism evidence="2 3">
    <name type="scientific">Bacteroides gallinaceum</name>
    <dbReference type="NCBI Taxonomy" id="1462571"/>
    <lineage>
        <taxon>Bacteria</taxon>
        <taxon>Pseudomonadati</taxon>
        <taxon>Bacteroidota</taxon>
        <taxon>Bacteroidia</taxon>
        <taxon>Bacteroidales</taxon>
        <taxon>Bacteroidaceae</taxon>
        <taxon>Bacteroides</taxon>
    </lineage>
</organism>
<evidence type="ECO:0000313" key="2">
    <source>
        <dbReference type="EMBL" id="MDN0049462.1"/>
    </source>
</evidence>
<dbReference type="Proteomes" id="UP001167871">
    <property type="component" value="Unassembled WGS sequence"/>
</dbReference>
<evidence type="ECO:0000313" key="3">
    <source>
        <dbReference type="Proteomes" id="UP001167871"/>
    </source>
</evidence>
<gene>
    <name evidence="2" type="ORF">QVO10_08695</name>
</gene>
<reference evidence="2" key="2">
    <citation type="submission" date="2024-05" db="EMBL/GenBank/DDBJ databases">
        <title>Identification and characterization of horizontal gene transfer across gut microbiota members of farm animals based on homology search.</title>
        <authorList>
            <person name="Schwarzerova J."/>
            <person name="Nykrynova M."/>
            <person name="Jureckova K."/>
            <person name="Cejkova D."/>
            <person name="Rychlik I."/>
        </authorList>
    </citation>
    <scope>NUCLEOTIDE SEQUENCE</scope>
    <source>
        <strain evidence="2">84_SSukc20</strain>
    </source>
</reference>
<sequence length="117" mass="14343">MGKLEITKNDLKKRFAEYNDLYFQNKLKMPLFKFIMAKKPYGSCHVDKKRCEIWISKYVKWTDETLKNVLIHEMIHQYVYEVLHGCKYTLFPHGIRFYYVRWRLNNKYDLGIDKIPI</sequence>
<accession>A0ABT7X5X3</accession>
<proteinExistence type="predicted"/>